<keyword evidence="3" id="KW-1185">Reference proteome</keyword>
<reference evidence="2 3" key="1">
    <citation type="submission" date="2015-05" db="EMBL/GenBank/DDBJ databases">
        <title>Distinctive expansion of gene families associated with plant cell wall degradation and secondary metabolism in the genomes of grapevine trunk pathogens.</title>
        <authorList>
            <person name="Lawrence D.P."/>
            <person name="Travadon R."/>
            <person name="Rolshausen P.E."/>
            <person name="Baumgartner K."/>
        </authorList>
    </citation>
    <scope>NUCLEOTIDE SEQUENCE [LARGE SCALE GENOMIC DNA]</scope>
    <source>
        <strain evidence="2">DA912</strain>
    </source>
</reference>
<feature type="compositionally biased region" description="Polar residues" evidence="1">
    <location>
        <begin position="24"/>
        <end position="35"/>
    </location>
</feature>
<evidence type="ECO:0000313" key="2">
    <source>
        <dbReference type="EMBL" id="KKY33092.1"/>
    </source>
</evidence>
<evidence type="ECO:0000313" key="3">
    <source>
        <dbReference type="Proteomes" id="UP000034680"/>
    </source>
</evidence>
<feature type="compositionally biased region" description="Basic and acidic residues" evidence="1">
    <location>
        <begin position="195"/>
        <end position="213"/>
    </location>
</feature>
<accession>A0A0G2FEW3</accession>
<feature type="region of interest" description="Disordered" evidence="1">
    <location>
        <begin position="159"/>
        <end position="178"/>
    </location>
</feature>
<feature type="compositionally biased region" description="Pro residues" evidence="1">
    <location>
        <begin position="9"/>
        <end position="22"/>
    </location>
</feature>
<name>A0A0G2FEW3_9PEZI</name>
<protein>
    <submittedName>
        <fullName evidence="2">Putative rhomboid family membrane protein</fullName>
    </submittedName>
</protein>
<organism evidence="2 3">
    <name type="scientific">Diaporthe ampelina</name>
    <dbReference type="NCBI Taxonomy" id="1214573"/>
    <lineage>
        <taxon>Eukaryota</taxon>
        <taxon>Fungi</taxon>
        <taxon>Dikarya</taxon>
        <taxon>Ascomycota</taxon>
        <taxon>Pezizomycotina</taxon>
        <taxon>Sordariomycetes</taxon>
        <taxon>Sordariomycetidae</taxon>
        <taxon>Diaporthales</taxon>
        <taxon>Diaporthaceae</taxon>
        <taxon>Diaporthe</taxon>
    </lineage>
</organism>
<evidence type="ECO:0000256" key="1">
    <source>
        <dbReference type="SAM" id="MobiDB-lite"/>
    </source>
</evidence>
<feature type="compositionally biased region" description="Basic and acidic residues" evidence="1">
    <location>
        <begin position="159"/>
        <end position="171"/>
    </location>
</feature>
<dbReference type="AlphaFoldDB" id="A0A0G2FEW3"/>
<reference evidence="2 3" key="2">
    <citation type="submission" date="2015-05" db="EMBL/GenBank/DDBJ databases">
        <authorList>
            <person name="Morales-Cruz A."/>
            <person name="Amrine K.C."/>
            <person name="Cantu D."/>
        </authorList>
    </citation>
    <scope>NUCLEOTIDE SEQUENCE [LARGE SCALE GENOMIC DNA]</scope>
    <source>
        <strain evidence="2">DA912</strain>
    </source>
</reference>
<dbReference type="EMBL" id="LCUC01000259">
    <property type="protein sequence ID" value="KKY33092.1"/>
    <property type="molecule type" value="Genomic_DNA"/>
</dbReference>
<gene>
    <name evidence="2" type="ORF">UCDDA912_g06951</name>
</gene>
<dbReference type="Proteomes" id="UP000034680">
    <property type="component" value="Unassembled WGS sequence"/>
</dbReference>
<dbReference type="OrthoDB" id="5411041at2759"/>
<proteinExistence type="predicted"/>
<feature type="region of interest" description="Disordered" evidence="1">
    <location>
        <begin position="1"/>
        <end position="36"/>
    </location>
</feature>
<sequence length="213" mass="23920">MATQQPPSAQLPPPPPQSPQSPPNNTAAAPKTQTPPWIHNSAIGVAILGPIALFMPPRRMGLQAMLLSGGTFWATNVLAYDWTGESMTQRFDRRWQTMFASGLPEKAKRNQELMRLERERREALLPEAERMALQEAREKKEMASRGAISRLWMGGEKEDWRAERARKEKETLQNGEGYGTLIMDQVKEVFSGSKKGQDEEGKEDKTGEGDSRK</sequence>
<comment type="caution">
    <text evidence="2">The sequence shown here is derived from an EMBL/GenBank/DDBJ whole genome shotgun (WGS) entry which is preliminary data.</text>
</comment>
<feature type="region of interest" description="Disordered" evidence="1">
    <location>
        <begin position="189"/>
        <end position="213"/>
    </location>
</feature>